<feature type="region of interest" description="Disordered" evidence="1">
    <location>
        <begin position="27"/>
        <end position="59"/>
    </location>
</feature>
<evidence type="ECO:0000313" key="2">
    <source>
        <dbReference type="EnsemblMetazoa" id="Aqu2.1.40619_001"/>
    </source>
</evidence>
<organism evidence="2">
    <name type="scientific">Amphimedon queenslandica</name>
    <name type="common">Sponge</name>
    <dbReference type="NCBI Taxonomy" id="400682"/>
    <lineage>
        <taxon>Eukaryota</taxon>
        <taxon>Metazoa</taxon>
        <taxon>Porifera</taxon>
        <taxon>Demospongiae</taxon>
        <taxon>Heteroscleromorpha</taxon>
        <taxon>Haplosclerida</taxon>
        <taxon>Niphatidae</taxon>
        <taxon>Amphimedon</taxon>
    </lineage>
</organism>
<evidence type="ECO:0000256" key="1">
    <source>
        <dbReference type="SAM" id="MobiDB-lite"/>
    </source>
</evidence>
<feature type="region of interest" description="Disordered" evidence="1">
    <location>
        <begin position="71"/>
        <end position="180"/>
    </location>
</feature>
<protein>
    <submittedName>
        <fullName evidence="2">Uncharacterized protein</fullName>
    </submittedName>
</protein>
<dbReference type="InParanoid" id="A0A1X7VL45"/>
<reference evidence="2" key="1">
    <citation type="submission" date="2017-05" db="UniProtKB">
        <authorList>
            <consortium name="EnsemblMetazoa"/>
        </authorList>
    </citation>
    <scope>IDENTIFICATION</scope>
</reference>
<sequence length="349" mass="38923">MAANYSDIKKKKKTSVQQDEIVQTTKSKIKQFLSPGNSQPTQQVKSAPQSPVNPTRRKKVVSVAYLDELQKHINEAPSRSALPSYSGPHPSPRRSRPTPPPPYKSAPNILHPASPTSPSIPPRSTISKKANFKKDKGIYVCPISPPTKGASPTKPPPIKVKSFDNPPQKVSSAPPLRRQDDMTNSLQLTGQGIPISSGNVRKQSAHSSRNHVYDELHIDKSWRNKGGSLSLDCGQFLDDGYEYIDEFKKLRGKQGTDPLYSNVTDEYDDIEDDYDDIELVKQRDSNGYLVLCKSQSADNAEDFEDEDDDPYSYARIDDFLAEKGETVKPSDDKDAHYSYEALHYSQLSI</sequence>
<feature type="compositionally biased region" description="Polar residues" evidence="1">
    <location>
        <begin position="34"/>
        <end position="53"/>
    </location>
</feature>
<dbReference type="EnsemblMetazoa" id="Aqu2.1.40619_001">
    <property type="protein sequence ID" value="Aqu2.1.40619_001"/>
    <property type="gene ID" value="Aqu2.1.40619"/>
</dbReference>
<dbReference type="AlphaFoldDB" id="A0A1X7VL45"/>
<proteinExistence type="predicted"/>
<feature type="compositionally biased region" description="Low complexity" evidence="1">
    <location>
        <begin position="112"/>
        <end position="127"/>
    </location>
</feature>
<accession>A0A1X7VL45</accession>
<feature type="region of interest" description="Disordered" evidence="1">
    <location>
        <begin position="1"/>
        <end position="20"/>
    </location>
</feature>
<name>A0A1X7VL45_AMPQE</name>